<comment type="caution">
    <text evidence="1">The sequence shown here is derived from an EMBL/GenBank/DDBJ whole genome shotgun (WGS) entry which is preliminary data.</text>
</comment>
<reference evidence="1" key="1">
    <citation type="submission" date="2022-03" db="EMBL/GenBank/DDBJ databases">
        <title>Genomic analyses of argali, domestic sheep and their hybrids provide insights into chromosomal evolution, heterosis and genetic basis of agronomic traits.</title>
        <authorList>
            <person name="Li M."/>
        </authorList>
    </citation>
    <scope>NUCLEOTIDE SEQUENCE</scope>
    <source>
        <strain evidence="1">F1 hybrid</strain>
    </source>
</reference>
<name>A0ACB9VMN4_9CETA</name>
<keyword evidence="2" id="KW-1185">Reference proteome</keyword>
<gene>
    <name evidence="1" type="ORF">MJG53_001833</name>
</gene>
<protein>
    <submittedName>
        <fullName evidence="1">Uncharacterized protein</fullName>
    </submittedName>
</protein>
<dbReference type="Proteomes" id="UP001057279">
    <property type="component" value="Linkage Group LG01"/>
</dbReference>
<sequence>MSSLPAKTTCTQFLCPQHKMMSVDLKRIRYRKPTLITQLSTLGGNQVEQRKNKSQLFLLLNQREQTIKLFKGGFKATFCHFIATLKRTENKAPGPIEIIFAKYDKGLNQAMMNLVWGPFTIGPLAIDALTGKLKENLRLGPVVSLRENEETGEAHFSKAVCLQAADYIITGILITAEMHNIYERPWEAPQESKTIKSLIHDIYLLFSHTLSLEMPLTF</sequence>
<proteinExistence type="predicted"/>
<evidence type="ECO:0000313" key="1">
    <source>
        <dbReference type="EMBL" id="KAI4590784.1"/>
    </source>
</evidence>
<organism evidence="1 2">
    <name type="scientific">Ovis ammon polii x Ovis aries</name>
    <dbReference type="NCBI Taxonomy" id="2918886"/>
    <lineage>
        <taxon>Eukaryota</taxon>
        <taxon>Metazoa</taxon>
        <taxon>Chordata</taxon>
        <taxon>Craniata</taxon>
        <taxon>Vertebrata</taxon>
        <taxon>Euteleostomi</taxon>
        <taxon>Mammalia</taxon>
        <taxon>Eutheria</taxon>
        <taxon>Laurasiatheria</taxon>
        <taxon>Artiodactyla</taxon>
        <taxon>Ruminantia</taxon>
        <taxon>Pecora</taxon>
        <taxon>Bovidae</taxon>
        <taxon>Caprinae</taxon>
        <taxon>Ovis</taxon>
    </lineage>
</organism>
<dbReference type="EMBL" id="CM043026">
    <property type="protein sequence ID" value="KAI4590784.1"/>
    <property type="molecule type" value="Genomic_DNA"/>
</dbReference>
<evidence type="ECO:0000313" key="2">
    <source>
        <dbReference type="Proteomes" id="UP001057279"/>
    </source>
</evidence>
<accession>A0ACB9VMN4</accession>